<evidence type="ECO:0000313" key="4">
    <source>
        <dbReference type="EMBL" id="OWF50979.1"/>
    </source>
</evidence>
<sequence length="579" mass="67698">MSHGLKRFLRSLTLTKWKPRFRMKTPALYVLFVSGAMLMCYMMLSQSRFNHHPVISKFNGYRKYAVHTMYGNGDGSGLTYGHFNKSAENDGNFTQSSVWVNPDLDLLHREQPNFLPNFKNPCWYERLYKSDVYKNNKYLVVSRSARHKSLELINEWSGRLSANRNTAQRLRCLPYFQVIGQPKCGSTDLFWRIMRHKDVFAPPIKELHWWSRNRQGKNINFTDIIPLSQYIDMFDLAALQIEAAPETDDQDVKYYSKILGEASVSTFWENDDWFHYPENVYNDEPVYTNADYVKKLLPDSKLILLLRNPIDRLFSDYLYFNMGKKSSEAFHLRMLNGIDVYRNCTETHSMRYCVYNRSVALQSATRLRVGLYVIYLRDWLKLFPREQLLILRLEDYSNDLAGVIKKVFSFLKLRKLSDSEFKHVIHVPIANKRKHKDKRVGQMLDKTKQILQEFYEPYNQELATLLGDDRFLWSPETESEENEDYDEDTQTDAHDKTTEDSEITLDGKPRDNTDRSSDDPVGGDEQVTDDSAGKGTTKDEEEGDGEEEDAGDDTLAYNRVKSAIKKAKLKSEYYYSGYN</sequence>
<dbReference type="Gene3D" id="3.40.50.300">
    <property type="entry name" value="P-loop containing nucleotide triphosphate hydrolases"/>
    <property type="match status" value="1"/>
</dbReference>
<proteinExistence type="predicted"/>
<dbReference type="AlphaFoldDB" id="A0A210QQG8"/>
<evidence type="ECO:0000256" key="2">
    <source>
        <dbReference type="SAM" id="Phobius"/>
    </source>
</evidence>
<dbReference type="GO" id="GO:0050659">
    <property type="term" value="F:N-acetylgalactosamine 4-sulfate 6-O-sulfotransferase activity"/>
    <property type="evidence" value="ECO:0007669"/>
    <property type="project" value="TreeGrafter"/>
</dbReference>
<feature type="transmembrane region" description="Helical" evidence="2">
    <location>
        <begin position="26"/>
        <end position="44"/>
    </location>
</feature>
<feature type="compositionally biased region" description="Acidic residues" evidence="1">
    <location>
        <begin position="477"/>
        <end position="490"/>
    </location>
</feature>
<dbReference type="Pfam" id="PF00685">
    <property type="entry name" value="Sulfotransfer_1"/>
    <property type="match status" value="1"/>
</dbReference>
<dbReference type="SUPFAM" id="SSF52540">
    <property type="entry name" value="P-loop containing nucleoside triphosphate hydrolases"/>
    <property type="match status" value="1"/>
</dbReference>
<organism evidence="4 5">
    <name type="scientific">Mizuhopecten yessoensis</name>
    <name type="common">Japanese scallop</name>
    <name type="synonym">Patinopecten yessoensis</name>
    <dbReference type="NCBI Taxonomy" id="6573"/>
    <lineage>
        <taxon>Eukaryota</taxon>
        <taxon>Metazoa</taxon>
        <taxon>Spiralia</taxon>
        <taxon>Lophotrochozoa</taxon>
        <taxon>Mollusca</taxon>
        <taxon>Bivalvia</taxon>
        <taxon>Autobranchia</taxon>
        <taxon>Pteriomorphia</taxon>
        <taxon>Pectinida</taxon>
        <taxon>Pectinoidea</taxon>
        <taxon>Pectinidae</taxon>
        <taxon>Mizuhopecten</taxon>
    </lineage>
</organism>
<dbReference type="PANTHER" id="PTHR15723">
    <property type="entry name" value="CARBOHYDRATE SULFOTRANSFERASE 15"/>
    <property type="match status" value="1"/>
</dbReference>
<dbReference type="InterPro" id="IPR000863">
    <property type="entry name" value="Sulfotransferase_dom"/>
</dbReference>
<feature type="region of interest" description="Disordered" evidence="1">
    <location>
        <begin position="476"/>
        <end position="555"/>
    </location>
</feature>
<dbReference type="InterPro" id="IPR052654">
    <property type="entry name" value="CS_Sulfotransferase"/>
</dbReference>
<dbReference type="Proteomes" id="UP000242188">
    <property type="component" value="Unassembled WGS sequence"/>
</dbReference>
<evidence type="ECO:0000259" key="3">
    <source>
        <dbReference type="Pfam" id="PF00685"/>
    </source>
</evidence>
<keyword evidence="2" id="KW-0812">Transmembrane</keyword>
<comment type="caution">
    <text evidence="4">The sequence shown here is derived from an EMBL/GenBank/DDBJ whole genome shotgun (WGS) entry which is preliminary data.</text>
</comment>
<keyword evidence="2" id="KW-1133">Transmembrane helix</keyword>
<feature type="compositionally biased region" description="Acidic residues" evidence="1">
    <location>
        <begin position="539"/>
        <end position="552"/>
    </location>
</feature>
<dbReference type="GO" id="GO:0019319">
    <property type="term" value="P:hexose biosynthetic process"/>
    <property type="evidence" value="ECO:0007669"/>
    <property type="project" value="TreeGrafter"/>
</dbReference>
<dbReference type="STRING" id="6573.A0A210QQG8"/>
<reference evidence="4 5" key="1">
    <citation type="journal article" date="2017" name="Nat. Ecol. Evol.">
        <title>Scallop genome provides insights into evolution of bilaterian karyotype and development.</title>
        <authorList>
            <person name="Wang S."/>
            <person name="Zhang J."/>
            <person name="Jiao W."/>
            <person name="Li J."/>
            <person name="Xun X."/>
            <person name="Sun Y."/>
            <person name="Guo X."/>
            <person name="Huan P."/>
            <person name="Dong B."/>
            <person name="Zhang L."/>
            <person name="Hu X."/>
            <person name="Sun X."/>
            <person name="Wang J."/>
            <person name="Zhao C."/>
            <person name="Wang Y."/>
            <person name="Wang D."/>
            <person name="Huang X."/>
            <person name="Wang R."/>
            <person name="Lv J."/>
            <person name="Li Y."/>
            <person name="Zhang Z."/>
            <person name="Liu B."/>
            <person name="Lu W."/>
            <person name="Hui Y."/>
            <person name="Liang J."/>
            <person name="Zhou Z."/>
            <person name="Hou R."/>
            <person name="Li X."/>
            <person name="Liu Y."/>
            <person name="Li H."/>
            <person name="Ning X."/>
            <person name="Lin Y."/>
            <person name="Zhao L."/>
            <person name="Xing Q."/>
            <person name="Dou J."/>
            <person name="Li Y."/>
            <person name="Mao J."/>
            <person name="Guo H."/>
            <person name="Dou H."/>
            <person name="Li T."/>
            <person name="Mu C."/>
            <person name="Jiang W."/>
            <person name="Fu Q."/>
            <person name="Fu X."/>
            <person name="Miao Y."/>
            <person name="Liu J."/>
            <person name="Yu Q."/>
            <person name="Li R."/>
            <person name="Liao H."/>
            <person name="Li X."/>
            <person name="Kong Y."/>
            <person name="Jiang Z."/>
            <person name="Chourrout D."/>
            <person name="Li R."/>
            <person name="Bao Z."/>
        </authorList>
    </citation>
    <scope>NUCLEOTIDE SEQUENCE [LARGE SCALE GENOMIC DNA]</scope>
    <source>
        <strain evidence="4 5">PY_sf001</strain>
    </source>
</reference>
<dbReference type="PANTHER" id="PTHR15723:SF0">
    <property type="entry name" value="CARBOHYDRATE SULFOTRANSFERASE 15"/>
    <property type="match status" value="1"/>
</dbReference>
<accession>A0A210QQG8</accession>
<name>A0A210QQG8_MIZYE</name>
<keyword evidence="2" id="KW-0472">Membrane</keyword>
<evidence type="ECO:0000313" key="5">
    <source>
        <dbReference type="Proteomes" id="UP000242188"/>
    </source>
</evidence>
<dbReference type="EMBL" id="NEDP02002410">
    <property type="protein sequence ID" value="OWF50979.1"/>
    <property type="molecule type" value="Genomic_DNA"/>
</dbReference>
<feature type="domain" description="Sulfotransferase" evidence="3">
    <location>
        <begin position="297"/>
        <end position="436"/>
    </location>
</feature>
<evidence type="ECO:0000256" key="1">
    <source>
        <dbReference type="SAM" id="MobiDB-lite"/>
    </source>
</evidence>
<keyword evidence="4" id="KW-0808">Transferase</keyword>
<dbReference type="InterPro" id="IPR027417">
    <property type="entry name" value="P-loop_NTPase"/>
</dbReference>
<gene>
    <name evidence="4" type="ORF">KP79_PYT17315</name>
</gene>
<keyword evidence="5" id="KW-1185">Reference proteome</keyword>
<protein>
    <submittedName>
        <fullName evidence="4">Carbohydrate sulfotransferase 15</fullName>
    </submittedName>
</protein>
<dbReference type="OrthoDB" id="8068875at2759"/>
<feature type="compositionally biased region" description="Basic and acidic residues" evidence="1">
    <location>
        <begin position="491"/>
        <end position="518"/>
    </location>
</feature>